<reference evidence="2" key="1">
    <citation type="journal article" date="2018" name="Genome Biol.">
        <title>SKESA: strategic k-mer extension for scrupulous assemblies.</title>
        <authorList>
            <person name="Souvorov A."/>
            <person name="Agarwala R."/>
            <person name="Lipman D.J."/>
        </authorList>
    </citation>
    <scope>NUCLEOTIDE SEQUENCE</scope>
    <source>
        <strain evidence="2">Morganella morganii ARLG-3209</strain>
    </source>
</reference>
<accession>A0AAN5MFJ4</accession>
<organism evidence="2 3">
    <name type="scientific">Morganella morganii</name>
    <name type="common">Proteus morganii</name>
    <dbReference type="NCBI Taxonomy" id="582"/>
    <lineage>
        <taxon>Bacteria</taxon>
        <taxon>Pseudomonadati</taxon>
        <taxon>Pseudomonadota</taxon>
        <taxon>Gammaproteobacteria</taxon>
        <taxon>Enterobacterales</taxon>
        <taxon>Morganellaceae</taxon>
        <taxon>Morganella</taxon>
    </lineage>
</organism>
<comment type="caution">
    <text evidence="2">The sequence shown here is derived from an EMBL/GenBank/DDBJ whole genome shotgun (WGS) entry which is preliminary data.</text>
</comment>
<evidence type="ECO:0000256" key="1">
    <source>
        <dbReference type="SAM" id="MobiDB-lite"/>
    </source>
</evidence>
<feature type="region of interest" description="Disordered" evidence="1">
    <location>
        <begin position="1"/>
        <end position="23"/>
    </location>
</feature>
<name>A0AAN5MFJ4_MORMO</name>
<feature type="compositionally biased region" description="Basic and acidic residues" evidence="1">
    <location>
        <begin position="1274"/>
        <end position="1291"/>
    </location>
</feature>
<reference evidence="2" key="2">
    <citation type="submission" date="2020-10" db="EMBL/GenBank/DDBJ databases">
        <authorList>
            <consortium name="NCBI Pathogen Detection Project"/>
        </authorList>
    </citation>
    <scope>NUCLEOTIDE SEQUENCE</scope>
    <source>
        <strain evidence="2">Morganella morganii ARLG-3209</strain>
    </source>
</reference>
<feature type="region of interest" description="Disordered" evidence="1">
    <location>
        <begin position="1253"/>
        <end position="1300"/>
    </location>
</feature>
<dbReference type="EMBL" id="DACSWI010000002">
    <property type="protein sequence ID" value="HAT3808322.1"/>
    <property type="molecule type" value="Genomic_DNA"/>
</dbReference>
<evidence type="ECO:0000313" key="2">
    <source>
        <dbReference type="EMBL" id="HAT3808322.1"/>
    </source>
</evidence>
<dbReference type="Proteomes" id="UP000865968">
    <property type="component" value="Unassembled WGS sequence"/>
</dbReference>
<protein>
    <submittedName>
        <fullName evidence="2">Uncharacterized protein</fullName>
    </submittedName>
</protein>
<gene>
    <name evidence="2" type="ORF">I8608_001136</name>
</gene>
<proteinExistence type="predicted"/>
<evidence type="ECO:0000313" key="3">
    <source>
        <dbReference type="Proteomes" id="UP000865968"/>
    </source>
</evidence>
<sequence>MPFINSTTVSSSGSRTAGASDISNPEDRDAWFDAIDHVEMDETWFDACDSHHADPVFAGETADSRVPFTTDCRRGVQQLIRTLGKYEESRLFSVCLSKMLPGTPGSLVMAAGSLYSAITEHRNIDSAVLHALGLASWCLPDNINIVSRLATFIRDTVTGWTDETFLQTFLGSEENHTSTCLFTALAVTAIVAGRRMKDEGTPQRGLLKVPVFVANIFIRASHYRHALENMTRSAPPSGRETREKTESFRRAPAFEVDTSVEMTGEVCDAAVSCFPSEPRITSFSSNSTATSEAYTRAMVQNRPASVPGENDRLSVPEQIHSLTVEKFRQKSELSDLQYCATRKTETRRQANEKVITNTYFNTKCDATVYPESLRKFAENTDIPETQVSSVATSLSGEVPDSPLLATSGNSAFVSGRGLFPSASGNTVHTITGGNIFSTMLSPLVNALYETGKLISRHDPFRFPEANALPIKEKQNDNMRKDTRKARHGQRKLRRNPVRKENHRVITLFRSKSLLFKGKITKEKLLYAVSTYLFYGNNGIAGLENKVKILAGRILSASGLYGGKRNEPLSTEQAKFTVRRWVFDNILGMAPDKYVESKMKRDAYPNYFTIGSVQYLLPVDKLPAGSRIHSDSMTFFENTMLLTMWKSFLTEEMPFLNINEESVKTMQLSSYDFANLYSGSRFLKTVSDKAFTAGEAMATGGIMWDLAVHEGVTEDKLAYHLAPALFFAASVSSGNTRQNQVNDLDAINRYLRYRKETNDVKKDIEQKHDNYLSATKKWLSKGALADDIISQCPDLLPGLVDLADAIRTPTKRREKAEKFAKENYLNGFLKPCDNVPVSLDDEYKKRTSDVADSFREIDKYLILSAIGGLPEEERIFISSPGAIMHPANVSMRTNRVPLFAYGYAHDTDINVSLDCTDLVSVRLGEQERIYALKAIQGGREGYRPIRVDRDIRKYIDSGILNHNFHGKYEVDGSVVKSAGDRFRYSIFVEGNKTSDNSNNIDYLVNFLSKKHRDTLYHTLYQLGNDQSGLQKTWSVIKHIIPFYDCVEGTINNDPVQAVPSCLMDAVALIPVFGQAASLGTKFGMGLARGLRSGAVIVGKGGIKSAGKSLLREISLPTTAELASLGKGTLRAIDPGFELIAGISRKFGNKMVTLMSGNKKTAELAQEIASSRVLDRLPRVPADAKVMGILPETRLQVPVKVIGKQRGRDIYVRVNPETGVAGGTKYFCSKNGNLKLFSSVPGKHSLLKKTSNRVKRGADNPNLCSGPGTSLGTSSFHKEIRKQESKKKLERTPDQQMSDNKRRAGISALSGEFDNLKLEQSNVLNNVAPSNDVLKVQQRNENTAIENHAINNVVTFIEVEMSEMKTVEDPISALTTSGLTDCSALSVLSNWNGEIYETRTLMHLAGSSLKFGLKNGIDADELISDLKDELVNGGKVIWVGGVNSQTNLALEMAISQDNRNNEQPILDLFNTNGVSVEIAGSKGVTVHPDGRVELMDGPGRGFLTAQEQQVLLSRIAGANDIR</sequence>